<sequence length="161" mass="19166">MIHSVKSTHAILAYKVLNYNIDQFWVDWAVEMLMNGYDTEHLVILAGISPPYDQFELHSLTDKVLNELHLDYGHKDQVIKNYVSYLLATTDFDHFNINEVLKALREIRDLYLVLDQAPSLRRFYCLYYGIKDLQHDTVQWYVDGMDRENMKEVVQQIFSEW</sequence>
<gene>
    <name evidence="1" type="ORF">E5L68_014000</name>
</gene>
<reference evidence="1 2" key="1">
    <citation type="submission" date="2024-12" db="EMBL/GenBank/DDBJ databases">
        <authorList>
            <person name="Hu S."/>
        </authorList>
    </citation>
    <scope>NUCLEOTIDE SEQUENCE [LARGE SCALE GENOMIC DNA]</scope>
    <source>
        <strain evidence="1 2">P-25</strain>
    </source>
</reference>
<comment type="caution">
    <text evidence="1">The sequence shown here is derived from an EMBL/GenBank/DDBJ whole genome shotgun (WGS) entry which is preliminary data.</text>
</comment>
<dbReference type="Proteomes" id="UP001517367">
    <property type="component" value="Unassembled WGS sequence"/>
</dbReference>
<evidence type="ECO:0000313" key="2">
    <source>
        <dbReference type="Proteomes" id="UP001517367"/>
    </source>
</evidence>
<keyword evidence="2" id="KW-1185">Reference proteome</keyword>
<dbReference type="EMBL" id="SRMP02000025">
    <property type="protein sequence ID" value="MFN0292513.1"/>
    <property type="molecule type" value="Genomic_DNA"/>
</dbReference>
<evidence type="ECO:0000313" key="1">
    <source>
        <dbReference type="EMBL" id="MFN0292513.1"/>
    </source>
</evidence>
<organism evidence="1 2">
    <name type="scientific">Pedobacter helvus</name>
    <dbReference type="NCBI Taxonomy" id="2563444"/>
    <lineage>
        <taxon>Bacteria</taxon>
        <taxon>Pseudomonadati</taxon>
        <taxon>Bacteroidota</taxon>
        <taxon>Sphingobacteriia</taxon>
        <taxon>Sphingobacteriales</taxon>
        <taxon>Sphingobacteriaceae</taxon>
        <taxon>Pedobacter</taxon>
    </lineage>
</organism>
<name>A0ABW9JL86_9SPHI</name>
<accession>A0ABW9JL86</accession>
<protein>
    <submittedName>
        <fullName evidence="1">Uncharacterized protein</fullName>
    </submittedName>
</protein>
<proteinExistence type="predicted"/>
<dbReference type="RefSeq" id="WP_138731096.1">
    <property type="nucleotide sequence ID" value="NZ_SRMP02000025.1"/>
</dbReference>